<keyword evidence="1" id="KW-1185">Reference proteome</keyword>
<dbReference type="GeneID" id="112047620"/>
<reference evidence="2" key="1">
    <citation type="submission" date="2025-08" db="UniProtKB">
        <authorList>
            <consortium name="RefSeq"/>
        </authorList>
    </citation>
    <scope>IDENTIFICATION</scope>
</reference>
<accession>A0ABM3LIR0</accession>
<dbReference type="InterPro" id="IPR019149">
    <property type="entry name" value="ABHD18"/>
</dbReference>
<name>A0ABM3LIR0_BICAN</name>
<dbReference type="Gene3D" id="3.40.50.1820">
    <property type="entry name" value="alpha/beta hydrolase"/>
    <property type="match status" value="1"/>
</dbReference>
<protein>
    <submittedName>
        <fullName evidence="2">Protein ABHD18 isoform X1</fullName>
    </submittedName>
</protein>
<proteinExistence type="predicted"/>
<dbReference type="SUPFAM" id="SSF53474">
    <property type="entry name" value="alpha/beta-Hydrolases"/>
    <property type="match status" value="1"/>
</dbReference>
<dbReference type="InterPro" id="IPR029058">
    <property type="entry name" value="AB_hydrolase_fold"/>
</dbReference>
<dbReference type="PANTHER" id="PTHR13617">
    <property type="entry name" value="PROTEIN ABHD18"/>
    <property type="match status" value="1"/>
</dbReference>
<evidence type="ECO:0000313" key="1">
    <source>
        <dbReference type="Proteomes" id="UP001652582"/>
    </source>
</evidence>
<dbReference type="Pfam" id="PF09752">
    <property type="entry name" value="ABHD18"/>
    <property type="match status" value="1"/>
</dbReference>
<dbReference type="RefSeq" id="XP_052738958.1">
    <property type="nucleotide sequence ID" value="XM_052882998.1"/>
</dbReference>
<evidence type="ECO:0000313" key="2">
    <source>
        <dbReference type="RefSeq" id="XP_052738958.1"/>
    </source>
</evidence>
<dbReference type="PANTHER" id="PTHR13617:SF14">
    <property type="entry name" value="PROTEIN ABHD18"/>
    <property type="match status" value="1"/>
</dbReference>
<organism evidence="1 2">
    <name type="scientific">Bicyclus anynana</name>
    <name type="common">Squinting bush brown butterfly</name>
    <dbReference type="NCBI Taxonomy" id="110368"/>
    <lineage>
        <taxon>Eukaryota</taxon>
        <taxon>Metazoa</taxon>
        <taxon>Ecdysozoa</taxon>
        <taxon>Arthropoda</taxon>
        <taxon>Hexapoda</taxon>
        <taxon>Insecta</taxon>
        <taxon>Pterygota</taxon>
        <taxon>Neoptera</taxon>
        <taxon>Endopterygota</taxon>
        <taxon>Lepidoptera</taxon>
        <taxon>Glossata</taxon>
        <taxon>Ditrysia</taxon>
        <taxon>Papilionoidea</taxon>
        <taxon>Nymphalidae</taxon>
        <taxon>Satyrinae</taxon>
        <taxon>Satyrini</taxon>
        <taxon>Mycalesina</taxon>
        <taxon>Bicyclus</taxon>
    </lineage>
</organism>
<dbReference type="Proteomes" id="UP001652582">
    <property type="component" value="Chromosome 8"/>
</dbReference>
<gene>
    <name evidence="2" type="primary">LOC112047620</name>
</gene>
<sequence length="615" mass="69705">MSASKLDAVYRSLLLTKFFTKGWGKPENLRRLFEFRKTVSNRDKCFPLVEKDYPVTITKEQNLADCKLIEGYFLSPLEKFLPGIVPEIAQKAHFQILLPNHWPDPNCKPVCLHLAGTGDHFFWRRRNLMVKPLLKEAGIGGIILENPFYGLRKPTDQIRSSLHNVSDIFVMGGCLILESLVLFHWCERNGLGPLGVTGLSMGGHMASLAATNWPKPLVLVPCLSWATASAVFLQGVMSQSINWDLLEDQYLSDGVYREKLSKMVTIVDEAFLAGKKFARTYSINFNTPANQTQDPIVDSLKLSAFKNLDITYKESSAKAIAQDLDNNKNVIGFKPEVPKSVTNEYNLRDEWKKLLNDNKISQDLYEKLTSNKTFELEAQDIEDINKINDGQVKDLLLKFTSDVEKGSLMEKVNICEPSKPNLATDVNNNTIIPESQETNTTSNVIAHEENSKTNILDNKTAKFETTSVSDKSNLPAIKDNKEKKPWNISDLTSDLWINLPFMKSNGRKIDISKIHWRDREALQFMRGIMDECTHLSNFSIPFDTSLIIAVCARHDAYVPREDVGSLEEIWPGAEVRYVDAGHVSAYILHQSLFRSCIKEAFERSKKKWKDGKHVV</sequence>